<organism evidence="1 2">
    <name type="scientific">Dentiscutata heterogama</name>
    <dbReference type="NCBI Taxonomy" id="1316150"/>
    <lineage>
        <taxon>Eukaryota</taxon>
        <taxon>Fungi</taxon>
        <taxon>Fungi incertae sedis</taxon>
        <taxon>Mucoromycota</taxon>
        <taxon>Glomeromycotina</taxon>
        <taxon>Glomeromycetes</taxon>
        <taxon>Diversisporales</taxon>
        <taxon>Gigasporaceae</taxon>
        <taxon>Dentiscutata</taxon>
    </lineage>
</organism>
<gene>
    <name evidence="1" type="ORF">DHETER_LOCUS11723</name>
</gene>
<feature type="non-terminal residue" evidence="1">
    <location>
        <position position="216"/>
    </location>
</feature>
<keyword evidence="2" id="KW-1185">Reference proteome</keyword>
<evidence type="ECO:0000313" key="2">
    <source>
        <dbReference type="Proteomes" id="UP000789702"/>
    </source>
</evidence>
<accession>A0ACA9PAJ2</accession>
<name>A0ACA9PAJ2_9GLOM</name>
<comment type="caution">
    <text evidence="1">The sequence shown here is derived from an EMBL/GenBank/DDBJ whole genome shotgun (WGS) entry which is preliminary data.</text>
</comment>
<reference evidence="1" key="1">
    <citation type="submission" date="2021-06" db="EMBL/GenBank/DDBJ databases">
        <authorList>
            <person name="Kallberg Y."/>
            <person name="Tangrot J."/>
            <person name="Rosling A."/>
        </authorList>
    </citation>
    <scope>NUCLEOTIDE SEQUENCE</scope>
    <source>
        <strain evidence="1">IL203A</strain>
    </source>
</reference>
<sequence>NYAMREAYKNDIQVARKSNQFSLHVFSFDFAQNEKLPYNPQQLERWYYLLLLKVHQFGLVNEGIDHHWHTLYTEKKALKGTSEIKGHTQNSVDCGFGNTKKEYAKLEVWCIDQLVNVINRSATNNVAVNLEDQAGPFHDWTSMLSSLYYKPLAIQKYYFTSLDLLKQNIHIESLYPQELLPKGLPEEKQIDLWNNIHPYCLIAFCDKYCLKPDKDM</sequence>
<protein>
    <submittedName>
        <fullName evidence="1">4303_t:CDS:1</fullName>
    </submittedName>
</protein>
<dbReference type="Proteomes" id="UP000789702">
    <property type="component" value="Unassembled WGS sequence"/>
</dbReference>
<proteinExistence type="predicted"/>
<feature type="non-terminal residue" evidence="1">
    <location>
        <position position="1"/>
    </location>
</feature>
<dbReference type="EMBL" id="CAJVPU010026555">
    <property type="protein sequence ID" value="CAG8700362.1"/>
    <property type="molecule type" value="Genomic_DNA"/>
</dbReference>
<evidence type="ECO:0000313" key="1">
    <source>
        <dbReference type="EMBL" id="CAG8700362.1"/>
    </source>
</evidence>